<feature type="domain" description="RING-type" evidence="15">
    <location>
        <begin position="146"/>
        <end position="195"/>
    </location>
</feature>
<dbReference type="InterPro" id="IPR018957">
    <property type="entry name" value="Znf_C3HC4_RING-type"/>
</dbReference>
<evidence type="ECO:0000256" key="7">
    <source>
        <dbReference type="ARBA" id="ARBA00022679"/>
    </source>
</evidence>
<dbReference type="EC" id="2.3.2.31" evidence="6"/>
<dbReference type="FunFam" id="1.20.120.1750:FF:000013">
    <property type="entry name" value="RBR-type E3 ubiquitin transferase"/>
    <property type="match status" value="1"/>
</dbReference>
<gene>
    <name evidence="17" type="ORF">AARE701A_LOCUS12146</name>
</gene>
<feature type="region of interest" description="Disordered" evidence="14">
    <location>
        <begin position="1"/>
        <end position="32"/>
    </location>
</feature>
<dbReference type="Gene3D" id="1.20.120.1750">
    <property type="match status" value="1"/>
</dbReference>
<dbReference type="Pfam" id="PF21235">
    <property type="entry name" value="UBA_ARI1"/>
    <property type="match status" value="1"/>
</dbReference>
<comment type="similarity">
    <text evidence="5">Belongs to the RBR family. Ariadne subfamily.</text>
</comment>
<accession>A0A8S2AJ62</accession>
<dbReference type="Gene3D" id="3.30.40.10">
    <property type="entry name" value="Zinc/RING finger domain, C3HC4 (zinc finger)"/>
    <property type="match status" value="1"/>
</dbReference>
<dbReference type="PROSITE" id="PS51873">
    <property type="entry name" value="TRIAD"/>
    <property type="match status" value="1"/>
</dbReference>
<evidence type="ECO:0000256" key="9">
    <source>
        <dbReference type="ARBA" id="ARBA00022737"/>
    </source>
</evidence>
<reference evidence="17" key="1">
    <citation type="submission" date="2021-01" db="EMBL/GenBank/DDBJ databases">
        <authorList>
            <person name="Bezrukov I."/>
        </authorList>
    </citation>
    <scope>NUCLEOTIDE SEQUENCE</scope>
</reference>
<keyword evidence="11" id="KW-0833">Ubl conjugation pathway</keyword>
<evidence type="ECO:0000256" key="4">
    <source>
        <dbReference type="ARBA" id="ARBA00004906"/>
    </source>
</evidence>
<evidence type="ECO:0000313" key="17">
    <source>
        <dbReference type="EMBL" id="CAE6070236.1"/>
    </source>
</evidence>
<evidence type="ECO:0000256" key="11">
    <source>
        <dbReference type="ARBA" id="ARBA00022786"/>
    </source>
</evidence>
<keyword evidence="12" id="KW-0862">Zinc</keyword>
<comment type="pathway">
    <text evidence="4">Protein modification; protein ubiquitination.</text>
</comment>
<dbReference type="InterPro" id="IPR048962">
    <property type="entry name" value="ARIH1-like_UBL"/>
</dbReference>
<dbReference type="Pfam" id="PF19422">
    <property type="entry name" value="Ariadne"/>
    <property type="match status" value="1"/>
</dbReference>
<dbReference type="AlphaFoldDB" id="A0A8S2AJ62"/>
<dbReference type="SMART" id="SM00647">
    <property type="entry name" value="IBR"/>
    <property type="match status" value="2"/>
</dbReference>
<dbReference type="InterPro" id="IPR045840">
    <property type="entry name" value="Ariadne"/>
</dbReference>
<evidence type="ECO:0000256" key="5">
    <source>
        <dbReference type="ARBA" id="ARBA00005884"/>
    </source>
</evidence>
<dbReference type="CDD" id="cd16773">
    <property type="entry name" value="RING-HC_RBR_TRIAD1"/>
    <property type="match status" value="1"/>
</dbReference>
<feature type="region of interest" description="Disordered" evidence="14">
    <location>
        <begin position="117"/>
        <end position="139"/>
    </location>
</feature>
<feature type="domain" description="RING-type" evidence="16">
    <location>
        <begin position="142"/>
        <end position="355"/>
    </location>
</feature>
<dbReference type="FunFam" id="3.30.40.10:FF:000019">
    <property type="entry name" value="RBR-type E3 ubiquitin transferase"/>
    <property type="match status" value="1"/>
</dbReference>
<name>A0A8S2AJ62_ARAAE</name>
<evidence type="ECO:0000259" key="15">
    <source>
        <dbReference type="PROSITE" id="PS50089"/>
    </source>
</evidence>
<comment type="function">
    <text evidence="3">Might act as an E3 ubiquitin-protein ligase, or as part of E3 complex, which accepts ubiquitin from specific E2 ubiquitin-conjugating enzymes and then transfers it to substrates.</text>
</comment>
<dbReference type="GO" id="GO:0008270">
    <property type="term" value="F:zinc ion binding"/>
    <property type="evidence" value="ECO:0007669"/>
    <property type="project" value="UniProtKB-KW"/>
</dbReference>
<proteinExistence type="inferred from homology"/>
<dbReference type="InterPro" id="IPR031127">
    <property type="entry name" value="E3_UB_ligase_RBR"/>
</dbReference>
<dbReference type="PANTHER" id="PTHR11685">
    <property type="entry name" value="RBR FAMILY RING FINGER AND IBR DOMAIN-CONTAINING"/>
    <property type="match status" value="1"/>
</dbReference>
<dbReference type="CDD" id="cd22586">
    <property type="entry name" value="Rcat_RBR_ARI1-like"/>
    <property type="match status" value="1"/>
</dbReference>
<evidence type="ECO:0000256" key="13">
    <source>
        <dbReference type="PROSITE-ProRule" id="PRU00175"/>
    </source>
</evidence>
<keyword evidence="9" id="KW-0677">Repeat</keyword>
<dbReference type="Proteomes" id="UP000682877">
    <property type="component" value="Chromosome 5"/>
</dbReference>
<feature type="compositionally biased region" description="Acidic residues" evidence="14">
    <location>
        <begin position="1"/>
        <end position="30"/>
    </location>
</feature>
<dbReference type="SUPFAM" id="SSF57850">
    <property type="entry name" value="RING/U-box"/>
    <property type="match status" value="3"/>
</dbReference>
<evidence type="ECO:0000256" key="10">
    <source>
        <dbReference type="ARBA" id="ARBA00022771"/>
    </source>
</evidence>
<evidence type="ECO:0000256" key="14">
    <source>
        <dbReference type="SAM" id="MobiDB-lite"/>
    </source>
</evidence>
<keyword evidence="7" id="KW-0808">Transferase</keyword>
<keyword evidence="10 13" id="KW-0863">Zinc-finger</keyword>
<dbReference type="InterPro" id="IPR044066">
    <property type="entry name" value="TRIAD_supradom"/>
</dbReference>
<comment type="cofactor">
    <cofactor evidence="2">
        <name>Zn(2+)</name>
        <dbReference type="ChEBI" id="CHEBI:29105"/>
    </cofactor>
</comment>
<dbReference type="InterPro" id="IPR002867">
    <property type="entry name" value="IBR_dom"/>
</dbReference>
<dbReference type="EMBL" id="LR999455">
    <property type="protein sequence ID" value="CAE6070236.1"/>
    <property type="molecule type" value="Genomic_DNA"/>
</dbReference>
<protein>
    <recommendedName>
        <fullName evidence="6">RBR-type E3 ubiquitin transferase</fullName>
        <ecNumber evidence="6">2.3.2.31</ecNumber>
    </recommendedName>
</protein>
<dbReference type="PROSITE" id="PS50089">
    <property type="entry name" value="ZF_RING_2"/>
    <property type="match status" value="1"/>
</dbReference>
<sequence>MDDEYMSFEEEEDEDYCCSSDDHDDEEYNNAEESVLQQPREPTSQVITKEALVAAQKEVLVRVMELLSVKENQARTLLIHYQWNVDKLFSVYIDQGKDLLFSCAGLTVFDPSLVKSKRKKKEMTRKRKKKEEKTRKRKKMKKTKKCDICMEEDLSKYAMTRMECGHRFCNDCWKEHFTVRINEGESKKIRCMAYKCNTICDEDVVRQLVSPELAEKFDRFLVESYVEDNNMVKWCPSTPHCGNAIRKIKDNSDDEVECSCGLQFCFSCLSESHSPCSCLMWKLWKKKCVDESDTVNWMTVNTRLCPKCSKPIQKRDGCNHMTCKCGQFFCWLCGQATGAEHSFRSIAGHSCGRYKDDKVRQMERAKRDLDRYTHYHYRYKAHTDSLKLEDKLRKSILKKALLNSETKDQEEFKEYSWVTDAVNRLFRSRRILSYSYPFAFYMFGEELFKDEMSDEERDIKKNLFEDQQQQLEGNIEKLSKILEEPFDEYGHEEVINMKSQLIKMCALVDTLCKKMYECIENDLLGPLESGIHNIAPYRSMGIEQAAKFSASSACSSSGSSSN</sequence>
<evidence type="ECO:0000256" key="8">
    <source>
        <dbReference type="ARBA" id="ARBA00022723"/>
    </source>
</evidence>
<dbReference type="Pfam" id="PF00097">
    <property type="entry name" value="zf-C3HC4"/>
    <property type="match status" value="1"/>
</dbReference>
<evidence type="ECO:0000256" key="2">
    <source>
        <dbReference type="ARBA" id="ARBA00001947"/>
    </source>
</evidence>
<dbReference type="InterPro" id="IPR001841">
    <property type="entry name" value="Znf_RING"/>
</dbReference>
<evidence type="ECO:0000256" key="6">
    <source>
        <dbReference type="ARBA" id="ARBA00012251"/>
    </source>
</evidence>
<dbReference type="CDD" id="cd20346">
    <property type="entry name" value="BRcat_RBR_ANKIB1"/>
    <property type="match status" value="1"/>
</dbReference>
<evidence type="ECO:0000259" key="16">
    <source>
        <dbReference type="PROSITE" id="PS51873"/>
    </source>
</evidence>
<comment type="catalytic activity">
    <reaction evidence="1">
        <text>[E2 ubiquitin-conjugating enzyme]-S-ubiquitinyl-L-cysteine + [acceptor protein]-L-lysine = [E2 ubiquitin-conjugating enzyme]-L-cysteine + [acceptor protein]-N(6)-ubiquitinyl-L-lysine.</text>
        <dbReference type="EC" id="2.3.2.31"/>
    </reaction>
</comment>
<dbReference type="Pfam" id="PF01485">
    <property type="entry name" value="IBR"/>
    <property type="match status" value="1"/>
</dbReference>
<organism evidence="17 18">
    <name type="scientific">Arabidopsis arenosa</name>
    <name type="common">Sand rock-cress</name>
    <name type="synonym">Cardaminopsis arenosa</name>
    <dbReference type="NCBI Taxonomy" id="38785"/>
    <lineage>
        <taxon>Eukaryota</taxon>
        <taxon>Viridiplantae</taxon>
        <taxon>Streptophyta</taxon>
        <taxon>Embryophyta</taxon>
        <taxon>Tracheophyta</taxon>
        <taxon>Spermatophyta</taxon>
        <taxon>Magnoliopsida</taxon>
        <taxon>eudicotyledons</taxon>
        <taxon>Gunneridae</taxon>
        <taxon>Pentapetalae</taxon>
        <taxon>rosids</taxon>
        <taxon>malvids</taxon>
        <taxon>Brassicales</taxon>
        <taxon>Brassicaceae</taxon>
        <taxon>Camelineae</taxon>
        <taxon>Arabidopsis</taxon>
    </lineage>
</organism>
<evidence type="ECO:0000256" key="12">
    <source>
        <dbReference type="ARBA" id="ARBA00022833"/>
    </source>
</evidence>
<keyword evidence="8" id="KW-0479">Metal-binding</keyword>
<evidence type="ECO:0000256" key="3">
    <source>
        <dbReference type="ARBA" id="ARBA00003976"/>
    </source>
</evidence>
<dbReference type="Pfam" id="PF26200">
    <property type="entry name" value="Rcat_RNF216"/>
    <property type="match status" value="1"/>
</dbReference>
<dbReference type="GO" id="GO:0016567">
    <property type="term" value="P:protein ubiquitination"/>
    <property type="evidence" value="ECO:0007669"/>
    <property type="project" value="InterPro"/>
</dbReference>
<keyword evidence="18" id="KW-1185">Reference proteome</keyword>
<evidence type="ECO:0000256" key="1">
    <source>
        <dbReference type="ARBA" id="ARBA00001798"/>
    </source>
</evidence>
<evidence type="ECO:0000313" key="18">
    <source>
        <dbReference type="Proteomes" id="UP000682877"/>
    </source>
</evidence>
<dbReference type="InterPro" id="IPR013083">
    <property type="entry name" value="Znf_RING/FYVE/PHD"/>
</dbReference>
<dbReference type="GO" id="GO:0061630">
    <property type="term" value="F:ubiquitin protein ligase activity"/>
    <property type="evidence" value="ECO:0007669"/>
    <property type="project" value="UniProtKB-EC"/>
</dbReference>